<dbReference type="EMBL" id="PVNL01000120">
    <property type="protein sequence ID" value="PRP99641.1"/>
    <property type="molecule type" value="Genomic_DNA"/>
</dbReference>
<name>A0A2S9Y3K1_9BACT</name>
<gene>
    <name evidence="1" type="ORF">ENSA7_62810</name>
</gene>
<dbReference type="RefSeq" id="WP_146158362.1">
    <property type="nucleotide sequence ID" value="NZ_PVNL01000120.1"/>
</dbReference>
<protein>
    <submittedName>
        <fullName evidence="1">Uncharacterized protein</fullName>
    </submittedName>
</protein>
<evidence type="ECO:0000313" key="1">
    <source>
        <dbReference type="EMBL" id="PRP99641.1"/>
    </source>
</evidence>
<proteinExistence type="predicted"/>
<sequence length="271" mass="28906">MNTKYIILPVLSLMLVSACSDESDGGPEATRSGEIGELVLANGNILVFVDQDPSDGVDIMLIEIAATPEPGGAIEEMKAAGATPAELWLSASGQVVPRALEEAHVNERAEAPHVFTLPEHLRETDDDEFRAFAYGGAWGDYDGYCNGSFASDWDAWAGTADASSSGTVGYGATVDLYMDDATDAWVGVCNNTPWDTDVTFSKMSLFRDISGNPTWSNLLCSAAPSASWCLSIGVQVGKGMHFWSGTTYDFKAQAAWSAGVAHDTKLRVRSE</sequence>
<reference evidence="1 2" key="1">
    <citation type="submission" date="2018-03" db="EMBL/GenBank/DDBJ databases">
        <title>Draft Genome Sequences of the Obligatory Marine Myxobacteria Enhygromyxa salina SWB007.</title>
        <authorList>
            <person name="Poehlein A."/>
            <person name="Moghaddam J.A."/>
            <person name="Harms H."/>
            <person name="Alanjari M."/>
            <person name="Koenig G.M."/>
            <person name="Daniel R."/>
            <person name="Schaeberle T.F."/>
        </authorList>
    </citation>
    <scope>NUCLEOTIDE SEQUENCE [LARGE SCALE GENOMIC DNA]</scope>
    <source>
        <strain evidence="1 2">SWB007</strain>
    </source>
</reference>
<dbReference type="AlphaFoldDB" id="A0A2S9Y3K1"/>
<dbReference type="Proteomes" id="UP000238823">
    <property type="component" value="Unassembled WGS sequence"/>
</dbReference>
<comment type="caution">
    <text evidence="1">The sequence shown here is derived from an EMBL/GenBank/DDBJ whole genome shotgun (WGS) entry which is preliminary data.</text>
</comment>
<accession>A0A2S9Y3K1</accession>
<evidence type="ECO:0000313" key="2">
    <source>
        <dbReference type="Proteomes" id="UP000238823"/>
    </source>
</evidence>
<organism evidence="1 2">
    <name type="scientific">Enhygromyxa salina</name>
    <dbReference type="NCBI Taxonomy" id="215803"/>
    <lineage>
        <taxon>Bacteria</taxon>
        <taxon>Pseudomonadati</taxon>
        <taxon>Myxococcota</taxon>
        <taxon>Polyangia</taxon>
        <taxon>Nannocystales</taxon>
        <taxon>Nannocystaceae</taxon>
        <taxon>Enhygromyxa</taxon>
    </lineage>
</organism>
<dbReference type="PROSITE" id="PS51257">
    <property type="entry name" value="PROKAR_LIPOPROTEIN"/>
    <property type="match status" value="1"/>
</dbReference>